<comment type="caution">
    <text evidence="1">The sequence shown here is derived from an EMBL/GenBank/DDBJ whole genome shotgun (WGS) entry which is preliminary data.</text>
</comment>
<organism evidence="1 2">
    <name type="scientific">Crotalaria pallida</name>
    <name type="common">Smooth rattlebox</name>
    <name type="synonym">Crotalaria striata</name>
    <dbReference type="NCBI Taxonomy" id="3830"/>
    <lineage>
        <taxon>Eukaryota</taxon>
        <taxon>Viridiplantae</taxon>
        <taxon>Streptophyta</taxon>
        <taxon>Embryophyta</taxon>
        <taxon>Tracheophyta</taxon>
        <taxon>Spermatophyta</taxon>
        <taxon>Magnoliopsida</taxon>
        <taxon>eudicotyledons</taxon>
        <taxon>Gunneridae</taxon>
        <taxon>Pentapetalae</taxon>
        <taxon>rosids</taxon>
        <taxon>fabids</taxon>
        <taxon>Fabales</taxon>
        <taxon>Fabaceae</taxon>
        <taxon>Papilionoideae</taxon>
        <taxon>50 kb inversion clade</taxon>
        <taxon>genistoids sensu lato</taxon>
        <taxon>core genistoids</taxon>
        <taxon>Crotalarieae</taxon>
        <taxon>Crotalaria</taxon>
    </lineage>
</organism>
<sequence length="69" mass="7956">MTYKFLTSMKLEKRIDLWGNDTSSNAKTYSSLQHASKAHATYPHHLYTYKNATDLFFSVPLLPSIVIVY</sequence>
<evidence type="ECO:0000313" key="2">
    <source>
        <dbReference type="Proteomes" id="UP001372338"/>
    </source>
</evidence>
<reference evidence="1 2" key="1">
    <citation type="submission" date="2024-01" db="EMBL/GenBank/DDBJ databases">
        <title>The genomes of 5 underutilized Papilionoideae crops provide insights into root nodulation and disease resistanc.</title>
        <authorList>
            <person name="Yuan L."/>
        </authorList>
    </citation>
    <scope>NUCLEOTIDE SEQUENCE [LARGE SCALE GENOMIC DNA]</scope>
    <source>
        <strain evidence="1">ZHUSHIDOU_FW_LH</strain>
        <tissue evidence="1">Leaf</tissue>
    </source>
</reference>
<proteinExistence type="predicted"/>
<evidence type="ECO:0000313" key="1">
    <source>
        <dbReference type="EMBL" id="KAK7292160.1"/>
    </source>
</evidence>
<name>A0AAN9PB14_CROPI</name>
<dbReference type="AlphaFoldDB" id="A0AAN9PB14"/>
<dbReference type="EMBL" id="JAYWIO010000001">
    <property type="protein sequence ID" value="KAK7292160.1"/>
    <property type="molecule type" value="Genomic_DNA"/>
</dbReference>
<keyword evidence="2" id="KW-1185">Reference proteome</keyword>
<gene>
    <name evidence="1" type="ORF">RIF29_07899</name>
</gene>
<protein>
    <submittedName>
        <fullName evidence="1">Uncharacterized protein</fullName>
    </submittedName>
</protein>
<accession>A0AAN9PB14</accession>
<dbReference type="Proteomes" id="UP001372338">
    <property type="component" value="Unassembled WGS sequence"/>
</dbReference>